<feature type="domain" description="IstB-like ATP-binding" evidence="1">
    <location>
        <begin position="180"/>
        <end position="293"/>
    </location>
</feature>
<evidence type="ECO:0000313" key="4">
    <source>
        <dbReference type="Proteomes" id="UP000198597"/>
    </source>
</evidence>
<sequence>MIKGYQKELSNIYEKLRTTEQQNLKKRRDEISKKHPEIIELDTKIQKFCLNLSLSILKGTLTETDLNNLRDTITNLRARKYELLVSKGYSQEYLNLYYHCHKCKDNGFIGTGNSKCSCYKNKLIKLYYKDSDLEDAVKDNNFNNFDINLYSSHKIADDKYSPRRNMENILETVKGNYIPNFNNHDNNLLFYGNSGTGKTFLSWCISKDLLDAGFLVVYKTSDELIKGLRDIRFNNNSALEELIINCDLLIIDDLGAEQITEFSATELFTLINKKILKKKKMLISTNLSLPMISKLYSERIYSRLVGNFKLCKFYADDIRIQINLKRK</sequence>
<dbReference type="PANTHER" id="PTHR30050:SF4">
    <property type="entry name" value="ATP-BINDING PROTEIN RV3427C IN INSERTION SEQUENCE-RELATED"/>
    <property type="match status" value="1"/>
</dbReference>
<gene>
    <name evidence="2" type="ORF">H7E68_16925</name>
    <name evidence="3" type="ORF">SAMN04488529_11456</name>
</gene>
<evidence type="ECO:0000313" key="5">
    <source>
        <dbReference type="Proteomes" id="UP000585258"/>
    </source>
</evidence>
<dbReference type="SUPFAM" id="SSF52540">
    <property type="entry name" value="P-loop containing nucleoside triphosphate hydrolases"/>
    <property type="match status" value="1"/>
</dbReference>
<accession>A0A1H0V530</accession>
<dbReference type="Gene3D" id="3.40.50.300">
    <property type="entry name" value="P-loop containing nucleotide triphosphate hydrolases"/>
    <property type="match status" value="1"/>
</dbReference>
<reference evidence="3 4" key="1">
    <citation type="submission" date="2016-10" db="EMBL/GenBank/DDBJ databases">
        <authorList>
            <person name="de Groot N.N."/>
        </authorList>
    </citation>
    <scope>NUCLEOTIDE SEQUENCE [LARGE SCALE GENOMIC DNA]</scope>
    <source>
        <strain evidence="3 4">DSM 12272</strain>
    </source>
</reference>
<dbReference type="GO" id="GO:0006260">
    <property type="term" value="P:DNA replication"/>
    <property type="evidence" value="ECO:0007669"/>
    <property type="project" value="TreeGrafter"/>
</dbReference>
<dbReference type="Proteomes" id="UP000198597">
    <property type="component" value="Unassembled WGS sequence"/>
</dbReference>
<dbReference type="EMBL" id="FNJM01000014">
    <property type="protein sequence ID" value="SDP73484.1"/>
    <property type="molecule type" value="Genomic_DNA"/>
</dbReference>
<keyword evidence="4" id="KW-1185">Reference proteome</keyword>
<keyword evidence="2" id="KW-0547">Nucleotide-binding</keyword>
<dbReference type="OrthoDB" id="9776217at2"/>
<dbReference type="GO" id="GO:0005524">
    <property type="term" value="F:ATP binding"/>
    <property type="evidence" value="ECO:0007669"/>
    <property type="project" value="UniProtKB-KW"/>
</dbReference>
<organism evidence="3 4">
    <name type="scientific">Clostridium gasigenes</name>
    <dbReference type="NCBI Taxonomy" id="94869"/>
    <lineage>
        <taxon>Bacteria</taxon>
        <taxon>Bacillati</taxon>
        <taxon>Bacillota</taxon>
        <taxon>Clostridia</taxon>
        <taxon>Eubacteriales</taxon>
        <taxon>Clostridiaceae</taxon>
        <taxon>Clostridium</taxon>
    </lineage>
</organism>
<dbReference type="RefSeq" id="WP_089972134.1">
    <property type="nucleotide sequence ID" value="NZ_FNJM01000014.1"/>
</dbReference>
<protein>
    <submittedName>
        <fullName evidence="2">ATP-binding protein</fullName>
    </submittedName>
    <submittedName>
        <fullName evidence="3">DNA replication protein DnaC</fullName>
    </submittedName>
</protein>
<dbReference type="Pfam" id="PF01695">
    <property type="entry name" value="IstB_IS21"/>
    <property type="match status" value="1"/>
</dbReference>
<evidence type="ECO:0000313" key="3">
    <source>
        <dbReference type="EMBL" id="SDP73484.1"/>
    </source>
</evidence>
<dbReference type="PANTHER" id="PTHR30050">
    <property type="entry name" value="CHROMOSOMAL REPLICATION INITIATOR PROTEIN DNAA"/>
    <property type="match status" value="1"/>
</dbReference>
<dbReference type="InterPro" id="IPR002611">
    <property type="entry name" value="IstB_ATP-bd"/>
</dbReference>
<name>A0A1H0V530_9CLOT</name>
<evidence type="ECO:0000313" key="2">
    <source>
        <dbReference type="EMBL" id="MBB6716382.1"/>
    </source>
</evidence>
<dbReference type="CDD" id="cd00009">
    <property type="entry name" value="AAA"/>
    <property type="match status" value="1"/>
</dbReference>
<proteinExistence type="predicted"/>
<dbReference type="InterPro" id="IPR027417">
    <property type="entry name" value="P-loop_NTPase"/>
</dbReference>
<dbReference type="NCBIfam" id="NF005304">
    <property type="entry name" value="PRK06835.1"/>
    <property type="match status" value="1"/>
</dbReference>
<dbReference type="Proteomes" id="UP000585258">
    <property type="component" value="Unassembled WGS sequence"/>
</dbReference>
<keyword evidence="2" id="KW-0067">ATP-binding</keyword>
<evidence type="ECO:0000259" key="1">
    <source>
        <dbReference type="Pfam" id="PF01695"/>
    </source>
</evidence>
<dbReference type="EMBL" id="JACKWY010000014">
    <property type="protein sequence ID" value="MBB6716382.1"/>
    <property type="molecule type" value="Genomic_DNA"/>
</dbReference>
<reference evidence="2 5" key="2">
    <citation type="submission" date="2020-08" db="EMBL/GenBank/DDBJ databases">
        <title>Clostridia isolated from Swiss meat.</title>
        <authorList>
            <person name="Wambui J."/>
            <person name="Stevens M.J.A."/>
            <person name="Stephan R."/>
        </authorList>
    </citation>
    <scope>NUCLEOTIDE SEQUENCE [LARGE SCALE GENOMIC DNA]</scope>
    <source>
        <strain evidence="2 5">CM001</strain>
    </source>
</reference>
<dbReference type="STRING" id="94869.SAMN04488529_11456"/>
<dbReference type="AlphaFoldDB" id="A0A1H0V530"/>